<dbReference type="EC" id="2.7.7.2" evidence="14"/>
<evidence type="ECO:0000256" key="1">
    <source>
        <dbReference type="ARBA" id="ARBA00004726"/>
    </source>
</evidence>
<comment type="catalytic activity">
    <reaction evidence="12 14">
        <text>riboflavin + ATP = FMN + ADP + H(+)</text>
        <dbReference type="Rhea" id="RHEA:14357"/>
        <dbReference type="ChEBI" id="CHEBI:15378"/>
        <dbReference type="ChEBI" id="CHEBI:30616"/>
        <dbReference type="ChEBI" id="CHEBI:57986"/>
        <dbReference type="ChEBI" id="CHEBI:58210"/>
        <dbReference type="ChEBI" id="CHEBI:456216"/>
        <dbReference type="EC" id="2.7.1.26"/>
    </reaction>
</comment>
<dbReference type="GO" id="GO:0009231">
    <property type="term" value="P:riboflavin biosynthetic process"/>
    <property type="evidence" value="ECO:0007669"/>
    <property type="project" value="InterPro"/>
</dbReference>
<evidence type="ECO:0000256" key="11">
    <source>
        <dbReference type="ARBA" id="ARBA00023268"/>
    </source>
</evidence>
<keyword evidence="17" id="KW-1185">Reference proteome</keyword>
<dbReference type="UniPathway" id="UPA00276">
    <property type="reaction ID" value="UER00406"/>
</dbReference>
<keyword evidence="8 14" id="KW-0418">Kinase</keyword>
<gene>
    <name evidence="16" type="primary">ribF</name>
    <name evidence="16" type="ORF">FYJ51_01230</name>
</gene>
<keyword evidence="4 14" id="KW-0288">FMN</keyword>
<dbReference type="UniPathway" id="UPA00277">
    <property type="reaction ID" value="UER00407"/>
</dbReference>
<dbReference type="SUPFAM" id="SSF52374">
    <property type="entry name" value="Nucleotidylyl transferase"/>
    <property type="match status" value="1"/>
</dbReference>
<dbReference type="AlphaFoldDB" id="A0A7X2NR55"/>
<dbReference type="PANTHER" id="PTHR22749:SF6">
    <property type="entry name" value="RIBOFLAVIN KINASE"/>
    <property type="match status" value="1"/>
</dbReference>
<dbReference type="PIRSF" id="PIRSF004491">
    <property type="entry name" value="FAD_Synth"/>
    <property type="match status" value="1"/>
</dbReference>
<evidence type="ECO:0000256" key="3">
    <source>
        <dbReference type="ARBA" id="ARBA00022630"/>
    </source>
</evidence>
<feature type="domain" description="Riboflavin kinase" evidence="15">
    <location>
        <begin position="182"/>
        <end position="306"/>
    </location>
</feature>
<dbReference type="InterPro" id="IPR002606">
    <property type="entry name" value="Riboflavin_kinase_bac"/>
</dbReference>
<evidence type="ECO:0000256" key="2">
    <source>
        <dbReference type="ARBA" id="ARBA00005201"/>
    </source>
</evidence>
<dbReference type="SUPFAM" id="SSF82114">
    <property type="entry name" value="Riboflavin kinase-like"/>
    <property type="match status" value="1"/>
</dbReference>
<dbReference type="RefSeq" id="WP_154502288.1">
    <property type="nucleotide sequence ID" value="NZ_VUMN01000001.1"/>
</dbReference>
<dbReference type="CDD" id="cd02064">
    <property type="entry name" value="FAD_synthetase_N"/>
    <property type="match status" value="1"/>
</dbReference>
<reference evidence="16 17" key="1">
    <citation type="submission" date="2019-08" db="EMBL/GenBank/DDBJ databases">
        <title>In-depth cultivation of the pig gut microbiome towards novel bacterial diversity and tailored functional studies.</title>
        <authorList>
            <person name="Wylensek D."/>
            <person name="Hitch T.C.A."/>
            <person name="Clavel T."/>
        </authorList>
    </citation>
    <scope>NUCLEOTIDE SEQUENCE [LARGE SCALE GENOMIC DNA]</scope>
    <source>
        <strain evidence="16 17">Oil+RF-744-GAM-WT-6</strain>
    </source>
</reference>
<evidence type="ECO:0000256" key="12">
    <source>
        <dbReference type="ARBA" id="ARBA00047880"/>
    </source>
</evidence>
<protein>
    <recommendedName>
        <fullName evidence="14">Riboflavin biosynthesis protein</fullName>
    </recommendedName>
    <domain>
        <recommendedName>
            <fullName evidence="14">Riboflavin kinase</fullName>
            <ecNumber evidence="14">2.7.1.26</ecNumber>
        </recommendedName>
        <alternativeName>
            <fullName evidence="14">Flavokinase</fullName>
        </alternativeName>
    </domain>
    <domain>
        <recommendedName>
            <fullName evidence="14">FMN adenylyltransferase</fullName>
            <ecNumber evidence="14">2.7.7.2</ecNumber>
        </recommendedName>
        <alternativeName>
            <fullName evidence="14">FAD pyrophosphorylase</fullName>
        </alternativeName>
        <alternativeName>
            <fullName evidence="14">FAD synthase</fullName>
        </alternativeName>
    </domain>
</protein>
<dbReference type="InterPro" id="IPR015864">
    <property type="entry name" value="FAD_synthase"/>
</dbReference>
<evidence type="ECO:0000256" key="5">
    <source>
        <dbReference type="ARBA" id="ARBA00022679"/>
    </source>
</evidence>
<proteinExistence type="inferred from homology"/>
<evidence type="ECO:0000256" key="14">
    <source>
        <dbReference type="PIRNR" id="PIRNR004491"/>
    </source>
</evidence>
<keyword evidence="10 14" id="KW-0067">ATP-binding</keyword>
<sequence length="308" mass="34838">MRMIRIDLEHPRKPKIPLAACIGYFDGMHRGHQALIHRTEELAQELHCESALITFEPDPWVTIKGMSPADAEHITTMRQRINLAVSYGIENICILEFTKAMADLSPEEFAERVLGQLNLSGLVCGYDFHYGYQGKGDSETLKQYGSFRVEVVEEVADGSDKISSTRISKLLEHGEIEEAERLLGHPFEMEGKVIPGRHKGTSLGFPTANIQISPEYLTPKPGVYSGSVLIDGIRHPAMINLGHNPTMNYTERLSLEAHILDYSGNLYGRMLTLRFSHYLRPEIHFQSKDNLIMQLEQDVRSVRKLEHA</sequence>
<keyword evidence="3 14" id="KW-0285">Flavoprotein</keyword>
<keyword evidence="7 14" id="KW-0547">Nucleotide-binding</keyword>
<dbReference type="InterPro" id="IPR014729">
    <property type="entry name" value="Rossmann-like_a/b/a_fold"/>
</dbReference>
<dbReference type="PANTHER" id="PTHR22749">
    <property type="entry name" value="RIBOFLAVIN KINASE/FMN ADENYLYLTRANSFERASE"/>
    <property type="match status" value="1"/>
</dbReference>
<evidence type="ECO:0000256" key="10">
    <source>
        <dbReference type="ARBA" id="ARBA00022840"/>
    </source>
</evidence>
<evidence type="ECO:0000313" key="16">
    <source>
        <dbReference type="EMBL" id="MSS57533.1"/>
    </source>
</evidence>
<dbReference type="GO" id="GO:0006747">
    <property type="term" value="P:FAD biosynthetic process"/>
    <property type="evidence" value="ECO:0007669"/>
    <property type="project" value="UniProtKB-UniRule"/>
</dbReference>
<evidence type="ECO:0000256" key="9">
    <source>
        <dbReference type="ARBA" id="ARBA00022827"/>
    </source>
</evidence>
<evidence type="ECO:0000259" key="15">
    <source>
        <dbReference type="SMART" id="SM00904"/>
    </source>
</evidence>
<dbReference type="Gene3D" id="2.40.30.30">
    <property type="entry name" value="Riboflavin kinase-like"/>
    <property type="match status" value="1"/>
</dbReference>
<dbReference type="InterPro" id="IPR023465">
    <property type="entry name" value="Riboflavin_kinase_dom_sf"/>
</dbReference>
<evidence type="ECO:0000256" key="13">
    <source>
        <dbReference type="ARBA" id="ARBA00049494"/>
    </source>
</evidence>
<name>A0A7X2NR55_9FIRM</name>
<dbReference type="GO" id="GO:0008531">
    <property type="term" value="F:riboflavin kinase activity"/>
    <property type="evidence" value="ECO:0007669"/>
    <property type="project" value="UniProtKB-UniRule"/>
</dbReference>
<dbReference type="InterPro" id="IPR023468">
    <property type="entry name" value="Riboflavin_kinase"/>
</dbReference>
<comment type="pathway">
    <text evidence="1 14">Cofactor biosynthesis; FAD biosynthesis; FAD from FMN: step 1/1.</text>
</comment>
<keyword evidence="9 14" id="KW-0274">FAD</keyword>
<evidence type="ECO:0000256" key="4">
    <source>
        <dbReference type="ARBA" id="ARBA00022643"/>
    </source>
</evidence>
<comment type="similarity">
    <text evidence="14">Belongs to the ribF family.</text>
</comment>
<comment type="catalytic activity">
    <reaction evidence="13 14">
        <text>FMN + ATP + H(+) = FAD + diphosphate</text>
        <dbReference type="Rhea" id="RHEA:17237"/>
        <dbReference type="ChEBI" id="CHEBI:15378"/>
        <dbReference type="ChEBI" id="CHEBI:30616"/>
        <dbReference type="ChEBI" id="CHEBI:33019"/>
        <dbReference type="ChEBI" id="CHEBI:57692"/>
        <dbReference type="ChEBI" id="CHEBI:58210"/>
        <dbReference type="EC" id="2.7.7.2"/>
    </reaction>
</comment>
<dbReference type="NCBIfam" id="TIGR00083">
    <property type="entry name" value="ribF"/>
    <property type="match status" value="1"/>
</dbReference>
<dbReference type="SMART" id="SM00904">
    <property type="entry name" value="Flavokinase"/>
    <property type="match status" value="1"/>
</dbReference>
<evidence type="ECO:0000313" key="17">
    <source>
        <dbReference type="Proteomes" id="UP000461880"/>
    </source>
</evidence>
<evidence type="ECO:0000256" key="8">
    <source>
        <dbReference type="ARBA" id="ARBA00022777"/>
    </source>
</evidence>
<comment type="pathway">
    <text evidence="2 14">Cofactor biosynthesis; FMN biosynthesis; FMN from riboflavin (ATP route): step 1/1.</text>
</comment>
<keyword evidence="11" id="KW-0511">Multifunctional enzyme</keyword>
<dbReference type="Pfam" id="PF01687">
    <property type="entry name" value="Flavokinase"/>
    <property type="match status" value="1"/>
</dbReference>
<evidence type="ECO:0000256" key="6">
    <source>
        <dbReference type="ARBA" id="ARBA00022695"/>
    </source>
</evidence>
<dbReference type="Gene3D" id="3.40.50.620">
    <property type="entry name" value="HUPs"/>
    <property type="match status" value="1"/>
</dbReference>
<dbReference type="GO" id="GO:0009398">
    <property type="term" value="P:FMN biosynthetic process"/>
    <property type="evidence" value="ECO:0007669"/>
    <property type="project" value="UniProtKB-UniRule"/>
</dbReference>
<accession>A0A7X2NR55</accession>
<dbReference type="GO" id="GO:0003919">
    <property type="term" value="F:FMN adenylyltransferase activity"/>
    <property type="evidence" value="ECO:0007669"/>
    <property type="project" value="UniProtKB-UniRule"/>
</dbReference>
<dbReference type="InterPro" id="IPR015865">
    <property type="entry name" value="Riboflavin_kinase_bac/euk"/>
</dbReference>
<keyword evidence="5 14" id="KW-0808">Transferase</keyword>
<comment type="caution">
    <text evidence="16">The sequence shown here is derived from an EMBL/GenBank/DDBJ whole genome shotgun (WGS) entry which is preliminary data.</text>
</comment>
<dbReference type="EC" id="2.7.1.26" evidence="14"/>
<dbReference type="GO" id="GO:0005524">
    <property type="term" value="F:ATP binding"/>
    <property type="evidence" value="ECO:0007669"/>
    <property type="project" value="UniProtKB-UniRule"/>
</dbReference>
<keyword evidence="6 14" id="KW-0548">Nucleotidyltransferase</keyword>
<evidence type="ECO:0000256" key="7">
    <source>
        <dbReference type="ARBA" id="ARBA00022741"/>
    </source>
</evidence>
<dbReference type="Proteomes" id="UP000461880">
    <property type="component" value="Unassembled WGS sequence"/>
</dbReference>
<dbReference type="Pfam" id="PF06574">
    <property type="entry name" value="FAD_syn"/>
    <property type="match status" value="1"/>
</dbReference>
<dbReference type="EMBL" id="VUMN01000001">
    <property type="protein sequence ID" value="MSS57533.1"/>
    <property type="molecule type" value="Genomic_DNA"/>
</dbReference>
<organism evidence="16 17">
    <name type="scientific">Stecheria intestinalis</name>
    <dbReference type="NCBI Taxonomy" id="2606630"/>
    <lineage>
        <taxon>Bacteria</taxon>
        <taxon>Bacillati</taxon>
        <taxon>Bacillota</taxon>
        <taxon>Erysipelotrichia</taxon>
        <taxon>Erysipelotrichales</taxon>
        <taxon>Erysipelotrichaceae</taxon>
        <taxon>Stecheria</taxon>
    </lineage>
</organism>